<feature type="compositionally biased region" description="Basic residues" evidence="1">
    <location>
        <begin position="166"/>
        <end position="178"/>
    </location>
</feature>
<dbReference type="AlphaFoldDB" id="A0AAU9P3J4"/>
<feature type="compositionally biased region" description="Low complexity" evidence="1">
    <location>
        <begin position="82"/>
        <end position="109"/>
    </location>
</feature>
<evidence type="ECO:0000256" key="1">
    <source>
        <dbReference type="SAM" id="MobiDB-lite"/>
    </source>
</evidence>
<feature type="region of interest" description="Disordered" evidence="1">
    <location>
        <begin position="58"/>
        <end position="197"/>
    </location>
</feature>
<feature type="compositionally biased region" description="Low complexity" evidence="1">
    <location>
        <begin position="142"/>
        <end position="165"/>
    </location>
</feature>
<keyword evidence="3" id="KW-1185">Reference proteome</keyword>
<evidence type="ECO:0000313" key="3">
    <source>
        <dbReference type="Proteomes" id="UP001157418"/>
    </source>
</evidence>
<feature type="compositionally biased region" description="Polar residues" evidence="1">
    <location>
        <begin position="179"/>
        <end position="197"/>
    </location>
</feature>
<name>A0AAU9P3J4_9ASTR</name>
<reference evidence="2 3" key="1">
    <citation type="submission" date="2022-01" db="EMBL/GenBank/DDBJ databases">
        <authorList>
            <person name="Xiong W."/>
            <person name="Schranz E."/>
        </authorList>
    </citation>
    <scope>NUCLEOTIDE SEQUENCE [LARGE SCALE GENOMIC DNA]</scope>
</reference>
<proteinExistence type="predicted"/>
<feature type="compositionally biased region" description="Polar residues" evidence="1">
    <location>
        <begin position="124"/>
        <end position="141"/>
    </location>
</feature>
<dbReference type="EMBL" id="CAKMRJ010005523">
    <property type="protein sequence ID" value="CAH1444598.1"/>
    <property type="molecule type" value="Genomic_DNA"/>
</dbReference>
<evidence type="ECO:0000313" key="2">
    <source>
        <dbReference type="EMBL" id="CAH1444598.1"/>
    </source>
</evidence>
<comment type="caution">
    <text evidence="2">The sequence shown here is derived from an EMBL/GenBank/DDBJ whole genome shotgun (WGS) entry which is preliminary data.</text>
</comment>
<organism evidence="2 3">
    <name type="scientific">Lactuca virosa</name>
    <dbReference type="NCBI Taxonomy" id="75947"/>
    <lineage>
        <taxon>Eukaryota</taxon>
        <taxon>Viridiplantae</taxon>
        <taxon>Streptophyta</taxon>
        <taxon>Embryophyta</taxon>
        <taxon>Tracheophyta</taxon>
        <taxon>Spermatophyta</taxon>
        <taxon>Magnoliopsida</taxon>
        <taxon>eudicotyledons</taxon>
        <taxon>Gunneridae</taxon>
        <taxon>Pentapetalae</taxon>
        <taxon>asterids</taxon>
        <taxon>campanulids</taxon>
        <taxon>Asterales</taxon>
        <taxon>Asteraceae</taxon>
        <taxon>Cichorioideae</taxon>
        <taxon>Cichorieae</taxon>
        <taxon>Lactucinae</taxon>
        <taxon>Lactuca</taxon>
    </lineage>
</organism>
<dbReference type="Proteomes" id="UP001157418">
    <property type="component" value="Unassembled WGS sequence"/>
</dbReference>
<protein>
    <recommendedName>
        <fullName evidence="4">Reverse transcriptase Ty1/copia-type domain-containing protein</fullName>
    </recommendedName>
</protein>
<sequence length="341" mass="38623">MDSTLLSYTMMRTTYTLATDNTTHVTLLTGPSDGWLYTFRLPAFQPISKMFPFNSHPTSPSIPNEPYVSSYPDPHHVPPPQTTTNNPNQKQKPPTSNQQPTPQPSDQQPTDPPLQTYQRKRQPTADSQQTPHTSAYENFQQSTSAHTASSDTAPSQQTSTITTRSRPAHLRQHPKKTTHFSFESFSITKNSPTSEPTYFSVANKDPKWRQAMVEEYSALLRNDTWTLVPPVSRSNVVDCKWVYKVKRDQTGNNPREIDRVVHSLNKYFAVQDMGPLTYFLGIEVQRHGRDILLSQRKYILDLLEHARLSKSKPIPSPITTTSNLALGDSPLSMIRCNIVNK</sequence>
<gene>
    <name evidence="2" type="ORF">LVIROSA_LOCUS30415</name>
</gene>
<evidence type="ECO:0008006" key="4">
    <source>
        <dbReference type="Google" id="ProtNLM"/>
    </source>
</evidence>
<accession>A0AAU9P3J4</accession>